<dbReference type="PANTHER" id="PTHR31126">
    <property type="entry name" value="TYROSINE-PROTEIN PHOSPHATASE"/>
    <property type="match status" value="1"/>
</dbReference>
<dbReference type="Proteomes" id="UP000553776">
    <property type="component" value="Unassembled WGS sequence"/>
</dbReference>
<dbReference type="GO" id="GO:0004721">
    <property type="term" value="F:phosphoprotein phosphatase activity"/>
    <property type="evidence" value="ECO:0007669"/>
    <property type="project" value="InterPro"/>
</dbReference>
<sequence length="262" mass="29555">MSTQHAATSTLLPLQGAFNFRDMGGLRTADGRTVKRGLLFRAAELTGLTPEDLSLLESIGLKHIFDYRNRGEAEEKPDPRIGEAVHIRVPANEAAEQAPHVTLEQLFASGRHQAFTEEMLEKLYADLPIGNASYKRLMALLSDPEANLPLVQHCAGGRDRTGVGSMLILMTLGVPYETVMEDYLYSNVTLEEYHRRLFEMVSKHIGPDELHALEQAMLLRERYLDASLRSIEQAYRTFERYLAEEFGIDDAVRARIQAYCLE</sequence>
<evidence type="ECO:0000313" key="3">
    <source>
        <dbReference type="Proteomes" id="UP000553776"/>
    </source>
</evidence>
<keyword evidence="3" id="KW-1185">Reference proteome</keyword>
<name>A0A841U7P6_9BACL</name>
<dbReference type="AlphaFoldDB" id="A0A841U7P6"/>
<evidence type="ECO:0000256" key="1">
    <source>
        <dbReference type="ARBA" id="ARBA00009580"/>
    </source>
</evidence>
<gene>
    <name evidence="2" type="ORF">H7B90_21810</name>
</gene>
<protein>
    <submittedName>
        <fullName evidence="2">Tyrosine-protein phosphatase</fullName>
    </submittedName>
</protein>
<organism evidence="2 3">
    <name type="scientific">Cohnella xylanilytica</name>
    <dbReference type="NCBI Taxonomy" id="557555"/>
    <lineage>
        <taxon>Bacteria</taxon>
        <taxon>Bacillati</taxon>
        <taxon>Bacillota</taxon>
        <taxon>Bacilli</taxon>
        <taxon>Bacillales</taxon>
        <taxon>Paenibacillaceae</taxon>
        <taxon>Cohnella</taxon>
    </lineage>
</organism>
<proteinExistence type="inferred from homology"/>
<dbReference type="InterPro" id="IPR029021">
    <property type="entry name" value="Prot-tyrosine_phosphatase-like"/>
</dbReference>
<dbReference type="RefSeq" id="WP_185138016.1">
    <property type="nucleotide sequence ID" value="NZ_JACJVR010000084.1"/>
</dbReference>
<dbReference type="EMBL" id="JACJVR010000084">
    <property type="protein sequence ID" value="MBB6694041.1"/>
    <property type="molecule type" value="Genomic_DNA"/>
</dbReference>
<evidence type="ECO:0000313" key="2">
    <source>
        <dbReference type="EMBL" id="MBB6694041.1"/>
    </source>
</evidence>
<dbReference type="PANTHER" id="PTHR31126:SF1">
    <property type="entry name" value="TYROSINE SPECIFIC PROTEIN PHOSPHATASES DOMAIN-CONTAINING PROTEIN"/>
    <property type="match status" value="1"/>
</dbReference>
<dbReference type="InterPro" id="IPR026893">
    <property type="entry name" value="Tyr/Ser_Pase_IphP-type"/>
</dbReference>
<dbReference type="SUPFAM" id="SSF52799">
    <property type="entry name" value="(Phosphotyrosine protein) phosphatases II"/>
    <property type="match status" value="1"/>
</dbReference>
<comment type="caution">
    <text evidence="2">The sequence shown here is derived from an EMBL/GenBank/DDBJ whole genome shotgun (WGS) entry which is preliminary data.</text>
</comment>
<dbReference type="Gene3D" id="3.90.190.10">
    <property type="entry name" value="Protein tyrosine phosphatase superfamily"/>
    <property type="match status" value="1"/>
</dbReference>
<reference evidence="2 3" key="1">
    <citation type="submission" date="2020-08" db="EMBL/GenBank/DDBJ databases">
        <title>Cohnella phylogeny.</title>
        <authorList>
            <person name="Dunlap C."/>
        </authorList>
    </citation>
    <scope>NUCLEOTIDE SEQUENCE [LARGE SCALE GENOMIC DNA]</scope>
    <source>
        <strain evidence="2 3">DSM 25239</strain>
    </source>
</reference>
<comment type="similarity">
    <text evidence="1">Belongs to the protein-tyrosine phosphatase family.</text>
</comment>
<accession>A0A841U7P6</accession>
<dbReference type="Pfam" id="PF13350">
    <property type="entry name" value="Y_phosphatase3"/>
    <property type="match status" value="1"/>
</dbReference>